<dbReference type="PANTHER" id="PTHR12358:SF106">
    <property type="entry name" value="LIPID KINASE YEGS"/>
    <property type="match status" value="1"/>
</dbReference>
<reference evidence="14 15" key="1">
    <citation type="submission" date="2019-04" db="EMBL/GenBank/DDBJ databases">
        <title>Isachenkonia alkalipeptolytica gen. nov. sp. nov. a new anaerobic, alkiliphilic organothrophic bacterium capable to reduce synthesized ferrihydrite isolated from a soda lake.</title>
        <authorList>
            <person name="Toshchakov S.V."/>
            <person name="Zavarzina D.G."/>
            <person name="Zhilina T.N."/>
            <person name="Kostrikina N.A."/>
            <person name="Kublanov I.V."/>
        </authorList>
    </citation>
    <scope>NUCLEOTIDE SEQUENCE [LARGE SCALE GENOMIC DNA]</scope>
    <source>
        <strain evidence="14 15">Z-1701</strain>
    </source>
</reference>
<keyword evidence="11" id="KW-0594">Phospholipid biosynthesis</keyword>
<keyword evidence="12" id="KW-1208">Phospholipid metabolism</keyword>
<keyword evidence="10" id="KW-0443">Lipid metabolism</keyword>
<proteinExistence type="inferred from homology"/>
<dbReference type="InterPro" id="IPR016064">
    <property type="entry name" value="NAD/diacylglycerol_kinase_sf"/>
</dbReference>
<feature type="domain" description="DAGKc" evidence="13">
    <location>
        <begin position="1"/>
        <end position="132"/>
    </location>
</feature>
<keyword evidence="8" id="KW-0067">ATP-binding</keyword>
<dbReference type="SUPFAM" id="SSF111331">
    <property type="entry name" value="NAD kinase/diacylglycerol kinase-like"/>
    <property type="match status" value="1"/>
</dbReference>
<dbReference type="Gene3D" id="2.60.200.40">
    <property type="match status" value="1"/>
</dbReference>
<keyword evidence="9" id="KW-0460">Magnesium</keyword>
<accession>A0AA43XJC2</accession>
<organism evidence="14 15">
    <name type="scientific">Isachenkonia alkalipeptolytica</name>
    <dbReference type="NCBI Taxonomy" id="2565777"/>
    <lineage>
        <taxon>Bacteria</taxon>
        <taxon>Bacillati</taxon>
        <taxon>Bacillota</taxon>
        <taxon>Clostridia</taxon>
        <taxon>Eubacteriales</taxon>
        <taxon>Clostridiaceae</taxon>
        <taxon>Isachenkonia</taxon>
    </lineage>
</organism>
<dbReference type="InterPro" id="IPR017438">
    <property type="entry name" value="ATP-NAD_kinase_N"/>
</dbReference>
<evidence type="ECO:0000256" key="12">
    <source>
        <dbReference type="ARBA" id="ARBA00023264"/>
    </source>
</evidence>
<dbReference type="GO" id="GO:0005524">
    <property type="term" value="F:ATP binding"/>
    <property type="evidence" value="ECO:0007669"/>
    <property type="project" value="UniProtKB-KW"/>
</dbReference>
<dbReference type="Pfam" id="PF19279">
    <property type="entry name" value="YegS_C"/>
    <property type="match status" value="1"/>
</dbReference>
<dbReference type="AlphaFoldDB" id="A0AA43XJC2"/>
<dbReference type="GO" id="GO:0008654">
    <property type="term" value="P:phospholipid biosynthetic process"/>
    <property type="evidence" value="ECO:0007669"/>
    <property type="project" value="UniProtKB-KW"/>
</dbReference>
<evidence type="ECO:0000256" key="9">
    <source>
        <dbReference type="ARBA" id="ARBA00022842"/>
    </source>
</evidence>
<dbReference type="InterPro" id="IPR005218">
    <property type="entry name" value="Diacylglycerol/lipid_kinase"/>
</dbReference>
<evidence type="ECO:0000256" key="4">
    <source>
        <dbReference type="ARBA" id="ARBA00022679"/>
    </source>
</evidence>
<keyword evidence="5" id="KW-0479">Metal-binding</keyword>
<keyword evidence="6" id="KW-0547">Nucleotide-binding</keyword>
<keyword evidence="3" id="KW-0444">Lipid biosynthesis</keyword>
<sequence>MYRNIDIICNPSSGKQKFQQNIQDIKKMLENEGRKVKIFYTEKKYDGKNYTIESCKGTTDLIISVGGDGTLNEVVNGLMESERKIPLAIYPTGTVNDFASFFEISTKVQDFYRMIQHGREKWVDAGKANDHYFINVAAGGKITEVAHKVSSDSKTILGRMAYILEGARDFPREIFKPVQLKLSVDGEMVEREVLFFLVSNTQFVGGFKQLMNRAKIDDGKLDLLMVEKLPVKDFFNIFVKAFNGSHIDHPKVYYKYVEEVTIMAEPAMEIDVDGEYLGNTPAQISVIKKAVKILVP</sequence>
<dbReference type="InterPro" id="IPR001206">
    <property type="entry name" value="Diacylglycerol_kinase_cat_dom"/>
</dbReference>
<keyword evidence="7 14" id="KW-0418">Kinase</keyword>
<comment type="caution">
    <text evidence="14">The sequence shown here is derived from an EMBL/GenBank/DDBJ whole genome shotgun (WGS) entry which is preliminary data.</text>
</comment>
<dbReference type="InterPro" id="IPR050187">
    <property type="entry name" value="Lipid_Phosphate_FormReg"/>
</dbReference>
<protein>
    <submittedName>
        <fullName evidence="14">Diacylglycerol kinase family lipid kinase</fullName>
    </submittedName>
</protein>
<comment type="similarity">
    <text evidence="2">Belongs to the diacylglycerol/lipid kinase family.</text>
</comment>
<dbReference type="RefSeq" id="WP_160719873.1">
    <property type="nucleotide sequence ID" value="NZ_SUMG01000004.1"/>
</dbReference>
<dbReference type="PROSITE" id="PS50146">
    <property type="entry name" value="DAGK"/>
    <property type="match status" value="1"/>
</dbReference>
<evidence type="ECO:0000256" key="5">
    <source>
        <dbReference type="ARBA" id="ARBA00022723"/>
    </source>
</evidence>
<name>A0AA43XJC2_9CLOT</name>
<dbReference type="InterPro" id="IPR045540">
    <property type="entry name" value="YegS/DAGK_C"/>
</dbReference>
<evidence type="ECO:0000259" key="13">
    <source>
        <dbReference type="PROSITE" id="PS50146"/>
    </source>
</evidence>
<dbReference type="GO" id="GO:0005886">
    <property type="term" value="C:plasma membrane"/>
    <property type="evidence" value="ECO:0007669"/>
    <property type="project" value="TreeGrafter"/>
</dbReference>
<dbReference type="NCBIfam" id="TIGR00147">
    <property type="entry name" value="YegS/Rv2252/BmrU family lipid kinase"/>
    <property type="match status" value="1"/>
</dbReference>
<evidence type="ECO:0000256" key="3">
    <source>
        <dbReference type="ARBA" id="ARBA00022516"/>
    </source>
</evidence>
<keyword evidence="15" id="KW-1185">Reference proteome</keyword>
<evidence type="ECO:0000256" key="2">
    <source>
        <dbReference type="ARBA" id="ARBA00005983"/>
    </source>
</evidence>
<keyword evidence="4" id="KW-0808">Transferase</keyword>
<evidence type="ECO:0000256" key="8">
    <source>
        <dbReference type="ARBA" id="ARBA00022840"/>
    </source>
</evidence>
<evidence type="ECO:0000313" key="14">
    <source>
        <dbReference type="EMBL" id="NBG87908.1"/>
    </source>
</evidence>
<evidence type="ECO:0000256" key="11">
    <source>
        <dbReference type="ARBA" id="ARBA00023209"/>
    </source>
</evidence>
<dbReference type="PANTHER" id="PTHR12358">
    <property type="entry name" value="SPHINGOSINE KINASE"/>
    <property type="match status" value="1"/>
</dbReference>
<dbReference type="Pfam" id="PF00781">
    <property type="entry name" value="DAGK_cat"/>
    <property type="match status" value="1"/>
</dbReference>
<dbReference type="Gene3D" id="3.40.50.10330">
    <property type="entry name" value="Probable inorganic polyphosphate/atp-NAD kinase, domain 1"/>
    <property type="match status" value="1"/>
</dbReference>
<evidence type="ECO:0000256" key="6">
    <source>
        <dbReference type="ARBA" id="ARBA00022741"/>
    </source>
</evidence>
<gene>
    <name evidence="14" type="ORF">ISALK_05280</name>
</gene>
<comment type="cofactor">
    <cofactor evidence="1">
        <name>Mg(2+)</name>
        <dbReference type="ChEBI" id="CHEBI:18420"/>
    </cofactor>
</comment>
<dbReference type="Proteomes" id="UP000449710">
    <property type="component" value="Unassembled WGS sequence"/>
</dbReference>
<evidence type="ECO:0000256" key="7">
    <source>
        <dbReference type="ARBA" id="ARBA00022777"/>
    </source>
</evidence>
<evidence type="ECO:0000256" key="10">
    <source>
        <dbReference type="ARBA" id="ARBA00023098"/>
    </source>
</evidence>
<dbReference type="GO" id="GO:0004143">
    <property type="term" value="F:ATP-dependent diacylglycerol kinase activity"/>
    <property type="evidence" value="ECO:0007669"/>
    <property type="project" value="TreeGrafter"/>
</dbReference>
<dbReference type="GO" id="GO:0046872">
    <property type="term" value="F:metal ion binding"/>
    <property type="evidence" value="ECO:0007669"/>
    <property type="project" value="UniProtKB-KW"/>
</dbReference>
<dbReference type="EMBL" id="SUMG01000004">
    <property type="protein sequence ID" value="NBG87908.1"/>
    <property type="molecule type" value="Genomic_DNA"/>
</dbReference>
<dbReference type="SMART" id="SM00046">
    <property type="entry name" value="DAGKc"/>
    <property type="match status" value="1"/>
</dbReference>
<evidence type="ECO:0000256" key="1">
    <source>
        <dbReference type="ARBA" id="ARBA00001946"/>
    </source>
</evidence>
<evidence type="ECO:0000313" key="15">
    <source>
        <dbReference type="Proteomes" id="UP000449710"/>
    </source>
</evidence>